<dbReference type="EMBL" id="RZUH01000007">
    <property type="protein sequence ID" value="KAA8827314.1"/>
    <property type="molecule type" value="Genomic_DNA"/>
</dbReference>
<gene>
    <name evidence="1" type="ORF">EMO91_09345</name>
</gene>
<evidence type="ECO:0000313" key="1">
    <source>
        <dbReference type="EMBL" id="KAA8827314.1"/>
    </source>
</evidence>
<name>A0A5M9ZI74_9BIFI</name>
<dbReference type="AlphaFoldDB" id="A0A5M9ZI74"/>
<evidence type="ECO:0008006" key="3">
    <source>
        <dbReference type="Google" id="ProtNLM"/>
    </source>
</evidence>
<comment type="caution">
    <text evidence="1">The sequence shown here is derived from an EMBL/GenBank/DDBJ whole genome shotgun (WGS) entry which is preliminary data.</text>
</comment>
<proteinExistence type="predicted"/>
<sequence>MIPQLTQWEYDHSLGNLAVWWIETFTVIGRGDGIGLPMHFDLDEYRFMVGVYALKRDGRRKFDRTFLSRSKGRDKSGKAAGVGLFEGFGPCRFDHWAHEGETYTFMGETYVYAEGEPVGRPVKEPEVVCMANSESQAGNVFDSIYYNCDSGPLSDLKGMGLDVGTTRIFLPEMTGGGVIMPITSGASSQDGKLTTCGLADETHLMVQPKQWKVYKTVARNLGKRAGTVGTFMFETSTMYKPGEGSVAESSYKYAWDQAAGRIKHGPQIFFDHVYGNLDLDEFSDEKKMTRALEIAYGQSVKSTDGKDHILLPNGDDVPIDPDTWLSEDGRYSITDGELGPSRDGWLTLEGQLSQIYQPDTDPADSIRYFLNNLSSAQNAWLAESDIQSHILYRREMETFLESPRLKDAWKRFVTRKEPITLGFDGSVSKDSTALVGCRVSDGMIFLIRLEARPDGPEGADWKVDRDAFDETARRVMDEYNVVGFFADAAFFETMIAGWEKDYAKQLKYGPRKSGDLIKFYTNNWKLDMYRATENAATSFRYSYEEPENGRPVPNDIALLADPRLINHFRHAIRHEKTYGYKIYKETPASPDKIDACVAGVLAYQARARYLETGVKQRRAPIRIY</sequence>
<accession>A0A5M9ZI74</accession>
<reference evidence="1 2" key="1">
    <citation type="journal article" date="2019" name="Syst. Appl. Microbiol.">
        <title>Characterization of Bifidobacterium species in feaces of the Egyptian fruit bat: Description of B. vespertilionis sp. nov. and B. rousetti sp. nov.</title>
        <authorList>
            <person name="Modesto M."/>
            <person name="Satti M."/>
            <person name="Watanabe K."/>
            <person name="Puglisi E."/>
            <person name="Morelli L."/>
            <person name="Huang C.-H."/>
            <person name="Liou J.-S."/>
            <person name="Miyashita M."/>
            <person name="Tamura T."/>
            <person name="Saito S."/>
            <person name="Mori K."/>
            <person name="Huang L."/>
            <person name="Sciavilla P."/>
            <person name="Sandri C."/>
            <person name="Spiezio C."/>
            <person name="Vitali F."/>
            <person name="Cavalieri D."/>
            <person name="Perpetuini G."/>
            <person name="Tofalo R."/>
            <person name="Bonetti A."/>
            <person name="Arita M."/>
            <person name="Mattarelli P."/>
        </authorList>
    </citation>
    <scope>NUCLEOTIDE SEQUENCE [LARGE SCALE GENOMIC DNA]</scope>
    <source>
        <strain evidence="1 2">RST17</strain>
    </source>
</reference>
<evidence type="ECO:0000313" key="2">
    <source>
        <dbReference type="Proteomes" id="UP000410049"/>
    </source>
</evidence>
<protein>
    <recommendedName>
        <fullName evidence="3">Phage terminase large subunit</fullName>
    </recommendedName>
</protein>
<organism evidence="1 2">
    <name type="scientific">Bifidobacterium myosotis</name>
    <dbReference type="NCBI Taxonomy" id="1630166"/>
    <lineage>
        <taxon>Bacteria</taxon>
        <taxon>Bacillati</taxon>
        <taxon>Actinomycetota</taxon>
        <taxon>Actinomycetes</taxon>
        <taxon>Bifidobacteriales</taxon>
        <taxon>Bifidobacteriaceae</taxon>
        <taxon>Bifidobacterium</taxon>
    </lineage>
</organism>
<dbReference type="Proteomes" id="UP000410049">
    <property type="component" value="Unassembled WGS sequence"/>
</dbReference>